<dbReference type="GO" id="GO:0005886">
    <property type="term" value="C:plasma membrane"/>
    <property type="evidence" value="ECO:0007669"/>
    <property type="project" value="UniProtKB-SubCell"/>
</dbReference>
<keyword evidence="5" id="KW-1005">Bacterial flagellum biogenesis</keyword>
<dbReference type="AlphaFoldDB" id="A0A1J5SSG1"/>
<keyword evidence="4" id="KW-0145">Chemotaxis</keyword>
<protein>
    <submittedName>
        <fullName evidence="11">Flagellar FliJ protein</fullName>
    </submittedName>
</protein>
<dbReference type="GO" id="GO:0071973">
    <property type="term" value="P:bacterial-type flagellum-dependent cell motility"/>
    <property type="evidence" value="ECO:0007669"/>
    <property type="project" value="InterPro"/>
</dbReference>
<dbReference type="Pfam" id="PF02050">
    <property type="entry name" value="FliJ"/>
    <property type="match status" value="1"/>
</dbReference>
<evidence type="ECO:0000256" key="1">
    <source>
        <dbReference type="ARBA" id="ARBA00004413"/>
    </source>
</evidence>
<evidence type="ECO:0000256" key="10">
    <source>
        <dbReference type="SAM" id="MobiDB-lite"/>
    </source>
</evidence>
<evidence type="ECO:0000256" key="6">
    <source>
        <dbReference type="ARBA" id="ARBA00022927"/>
    </source>
</evidence>
<dbReference type="PANTHER" id="PTHR38786">
    <property type="entry name" value="FLAGELLAR FLIJ PROTEIN"/>
    <property type="match status" value="1"/>
</dbReference>
<keyword evidence="8" id="KW-1006">Bacterial flagellum protein export</keyword>
<name>A0A1J5SSG1_9ZZZZ</name>
<keyword evidence="6" id="KW-0653">Protein transport</keyword>
<evidence type="ECO:0000256" key="9">
    <source>
        <dbReference type="SAM" id="Coils"/>
    </source>
</evidence>
<evidence type="ECO:0000256" key="8">
    <source>
        <dbReference type="ARBA" id="ARBA00023225"/>
    </source>
</evidence>
<feature type="region of interest" description="Disordered" evidence="10">
    <location>
        <begin position="88"/>
        <end position="153"/>
    </location>
</feature>
<dbReference type="EMBL" id="MLJW01000020">
    <property type="protein sequence ID" value="OIR11465.1"/>
    <property type="molecule type" value="Genomic_DNA"/>
</dbReference>
<dbReference type="GO" id="GO:0006935">
    <property type="term" value="P:chemotaxis"/>
    <property type="evidence" value="ECO:0007669"/>
    <property type="project" value="UniProtKB-KW"/>
</dbReference>
<dbReference type="InterPro" id="IPR053716">
    <property type="entry name" value="Flag_assembly_chemotaxis_eff"/>
</dbReference>
<keyword evidence="2" id="KW-0813">Transport</keyword>
<feature type="coiled-coil region" evidence="9">
    <location>
        <begin position="11"/>
        <end position="45"/>
    </location>
</feature>
<keyword evidence="11" id="KW-0282">Flagellum</keyword>
<keyword evidence="11" id="KW-0969">Cilium</keyword>
<dbReference type="NCBIfam" id="TIGR02473">
    <property type="entry name" value="flagell_FliJ"/>
    <property type="match status" value="1"/>
</dbReference>
<dbReference type="InterPro" id="IPR012823">
    <property type="entry name" value="Flagell_FliJ"/>
</dbReference>
<evidence type="ECO:0000256" key="5">
    <source>
        <dbReference type="ARBA" id="ARBA00022795"/>
    </source>
</evidence>
<comment type="caution">
    <text evidence="11">The sequence shown here is derived from an EMBL/GenBank/DDBJ whole genome shotgun (WGS) entry which is preliminary data.</text>
</comment>
<reference evidence="11" key="1">
    <citation type="submission" date="2016-10" db="EMBL/GenBank/DDBJ databases">
        <title>Sequence of Gallionella enrichment culture.</title>
        <authorList>
            <person name="Poehlein A."/>
            <person name="Muehling M."/>
            <person name="Daniel R."/>
        </authorList>
    </citation>
    <scope>NUCLEOTIDE SEQUENCE</scope>
</reference>
<proteinExistence type="predicted"/>
<keyword evidence="9" id="KW-0175">Coiled coil</keyword>
<evidence type="ECO:0000256" key="3">
    <source>
        <dbReference type="ARBA" id="ARBA00022475"/>
    </source>
</evidence>
<sequence>MIKPFSLQPLVHLAQQKNDAATRKLGQLNQQHQSAQEKLDALLQYRKDYQLRFQEAARNGMAPDDMKNFQDFIGRLDQAIQQQKSVIEKTQAGVQNGRSELMDTTRRMKSFDTLAQRHAEAEKKQEAKSEQRSQDEHTGRFAAYRAADKDGND</sequence>
<evidence type="ECO:0000256" key="4">
    <source>
        <dbReference type="ARBA" id="ARBA00022500"/>
    </source>
</evidence>
<evidence type="ECO:0000256" key="2">
    <source>
        <dbReference type="ARBA" id="ARBA00022448"/>
    </source>
</evidence>
<evidence type="ECO:0000313" key="11">
    <source>
        <dbReference type="EMBL" id="OIR11465.1"/>
    </source>
</evidence>
<gene>
    <name evidence="11" type="primary">fliJ_2</name>
    <name evidence="11" type="ORF">GALL_69580</name>
</gene>
<organism evidence="11">
    <name type="scientific">mine drainage metagenome</name>
    <dbReference type="NCBI Taxonomy" id="410659"/>
    <lineage>
        <taxon>unclassified sequences</taxon>
        <taxon>metagenomes</taxon>
        <taxon>ecological metagenomes</taxon>
    </lineage>
</organism>
<comment type="subcellular location">
    <subcellularLocation>
        <location evidence="1">Cell membrane</location>
        <topology evidence="1">Peripheral membrane protein</topology>
        <orientation evidence="1">Cytoplasmic side</orientation>
    </subcellularLocation>
</comment>
<accession>A0A1J5SSG1</accession>
<dbReference type="PIRSF" id="PIRSF019404">
    <property type="entry name" value="FliJ"/>
    <property type="match status" value="1"/>
</dbReference>
<dbReference type="GO" id="GO:0044781">
    <property type="term" value="P:bacterial-type flagellum organization"/>
    <property type="evidence" value="ECO:0007669"/>
    <property type="project" value="UniProtKB-KW"/>
</dbReference>
<dbReference type="Gene3D" id="1.10.287.1700">
    <property type="match status" value="1"/>
</dbReference>
<evidence type="ECO:0000256" key="7">
    <source>
        <dbReference type="ARBA" id="ARBA00023136"/>
    </source>
</evidence>
<feature type="compositionally biased region" description="Basic and acidic residues" evidence="10">
    <location>
        <begin position="100"/>
        <end position="139"/>
    </location>
</feature>
<dbReference type="GO" id="GO:0015031">
    <property type="term" value="P:protein transport"/>
    <property type="evidence" value="ECO:0007669"/>
    <property type="project" value="UniProtKB-KW"/>
</dbReference>
<dbReference type="GO" id="GO:0009288">
    <property type="term" value="C:bacterial-type flagellum"/>
    <property type="evidence" value="ECO:0007669"/>
    <property type="project" value="InterPro"/>
</dbReference>
<keyword evidence="7" id="KW-0472">Membrane</keyword>
<dbReference type="PANTHER" id="PTHR38786:SF1">
    <property type="entry name" value="FLAGELLAR FLIJ PROTEIN"/>
    <property type="match status" value="1"/>
</dbReference>
<keyword evidence="11" id="KW-0966">Cell projection</keyword>
<dbReference type="InterPro" id="IPR052570">
    <property type="entry name" value="FliJ"/>
</dbReference>
<dbReference type="InterPro" id="IPR018006">
    <property type="entry name" value="Flag_FliJ_proteobac"/>
</dbReference>
<dbReference type="PRINTS" id="PR01004">
    <property type="entry name" value="FLGFLIJ"/>
</dbReference>
<keyword evidence="3" id="KW-1003">Cell membrane</keyword>
<dbReference type="GO" id="GO:0003774">
    <property type="term" value="F:cytoskeletal motor activity"/>
    <property type="evidence" value="ECO:0007669"/>
    <property type="project" value="InterPro"/>
</dbReference>